<reference evidence="4" key="2">
    <citation type="submission" date="2011-04" db="EMBL/GenBank/DDBJ databases">
        <title>The complete genome of chromosome of Treponema succinifaciens DSM 2489.</title>
        <authorList>
            <person name="Lucas S."/>
            <person name="Copeland A."/>
            <person name="Lapidus A."/>
            <person name="Bruce D."/>
            <person name="Goodwin L."/>
            <person name="Pitluck S."/>
            <person name="Peters L."/>
            <person name="Kyrpides N."/>
            <person name="Mavromatis K."/>
            <person name="Ivanova N."/>
            <person name="Ovchinnikova G."/>
            <person name="Teshima H."/>
            <person name="Detter J.C."/>
            <person name="Tapia R."/>
            <person name="Han C."/>
            <person name="Land M."/>
            <person name="Hauser L."/>
            <person name="Markowitz V."/>
            <person name="Cheng J.-F."/>
            <person name="Hugenholtz P."/>
            <person name="Woyke T."/>
            <person name="Wu D."/>
            <person name="Gronow S."/>
            <person name="Wellnitz S."/>
            <person name="Brambilla E."/>
            <person name="Klenk H.-P."/>
            <person name="Eisen J.A."/>
        </authorList>
    </citation>
    <scope>NUCLEOTIDE SEQUENCE [LARGE SCALE GENOMIC DNA]</scope>
    <source>
        <strain evidence="4">ATCC 33096 / DSM 2489 / 6091</strain>
    </source>
</reference>
<dbReference type="Pfam" id="PF00196">
    <property type="entry name" value="GerE"/>
    <property type="match status" value="1"/>
</dbReference>
<evidence type="ECO:0000313" key="4">
    <source>
        <dbReference type="Proteomes" id="UP000006852"/>
    </source>
</evidence>
<dbReference type="HOGENOM" id="CLU_1395778_0_0_12"/>
<dbReference type="GO" id="GO:0006355">
    <property type="term" value="P:regulation of DNA-templated transcription"/>
    <property type="evidence" value="ECO:0007669"/>
    <property type="project" value="InterPro"/>
</dbReference>
<name>F2NTV0_TRES6</name>
<dbReference type="InterPro" id="IPR016032">
    <property type="entry name" value="Sig_transdc_resp-reg_C-effctor"/>
</dbReference>
<dbReference type="EMBL" id="CP002631">
    <property type="protein sequence ID" value="AEB15282.1"/>
    <property type="molecule type" value="Genomic_DNA"/>
</dbReference>
<dbReference type="STRING" id="869209.Tresu_2420"/>
<gene>
    <name evidence="3" type="ordered locus">Tresu_2420</name>
</gene>
<dbReference type="Proteomes" id="UP000006852">
    <property type="component" value="Chromosome"/>
</dbReference>
<protein>
    <submittedName>
        <fullName evidence="3">Regulatory protein LuxR</fullName>
    </submittedName>
</protein>
<sequence>MDFRCYSVLFYCYGIGNFFDNGNILGILCLGLSFLFLNFSNFFKSYRSIKTCVFMILPVVSLTTQFFRSGSLVFLLSLAHIAGAVYMGFVAFAVLYPILKKAESVKRIKILEDTECSPRDIEFLSSVLEGKKYSKIAFLHDVSESTVKARMVELYKMLDVKNRTEFLTMYNGFSFKLNSSGNFNSGVFQTHQNAN</sequence>
<dbReference type="Gene3D" id="1.10.10.10">
    <property type="entry name" value="Winged helix-like DNA-binding domain superfamily/Winged helix DNA-binding domain"/>
    <property type="match status" value="1"/>
</dbReference>
<proteinExistence type="predicted"/>
<feature type="domain" description="HTH luxR-type" evidence="2">
    <location>
        <begin position="113"/>
        <end position="170"/>
    </location>
</feature>
<keyword evidence="4" id="KW-1185">Reference proteome</keyword>
<dbReference type="RefSeq" id="WP_013702533.1">
    <property type="nucleotide sequence ID" value="NC_015385.1"/>
</dbReference>
<dbReference type="KEGG" id="tsu:Tresu_2420"/>
<dbReference type="InterPro" id="IPR036388">
    <property type="entry name" value="WH-like_DNA-bd_sf"/>
</dbReference>
<evidence type="ECO:0000259" key="2">
    <source>
        <dbReference type="SMART" id="SM00421"/>
    </source>
</evidence>
<keyword evidence="1" id="KW-0472">Membrane</keyword>
<keyword evidence="1" id="KW-0812">Transmembrane</keyword>
<feature type="transmembrane region" description="Helical" evidence="1">
    <location>
        <begin position="73"/>
        <end position="99"/>
    </location>
</feature>
<accession>F2NTV0</accession>
<dbReference type="AlphaFoldDB" id="F2NTV0"/>
<dbReference type="GO" id="GO:0003677">
    <property type="term" value="F:DNA binding"/>
    <property type="evidence" value="ECO:0007669"/>
    <property type="project" value="InterPro"/>
</dbReference>
<dbReference type="SUPFAM" id="SSF46894">
    <property type="entry name" value="C-terminal effector domain of the bipartite response regulators"/>
    <property type="match status" value="1"/>
</dbReference>
<evidence type="ECO:0000256" key="1">
    <source>
        <dbReference type="SAM" id="Phobius"/>
    </source>
</evidence>
<dbReference type="InterPro" id="IPR000792">
    <property type="entry name" value="Tscrpt_reg_LuxR_C"/>
</dbReference>
<reference evidence="3 4" key="1">
    <citation type="journal article" date="2011" name="Stand. Genomic Sci.">
        <title>Complete genome sequence of Treponema succinifaciens type strain (6091).</title>
        <authorList>
            <person name="Han C."/>
            <person name="Gronow S."/>
            <person name="Teshima H."/>
            <person name="Lapidus A."/>
            <person name="Nolan M."/>
            <person name="Lucas S."/>
            <person name="Hammon N."/>
            <person name="Deshpande S."/>
            <person name="Cheng J.F."/>
            <person name="Zeytun A."/>
            <person name="Tapia R."/>
            <person name="Goodwin L."/>
            <person name="Pitluck S."/>
            <person name="Liolios K."/>
            <person name="Pagani I."/>
            <person name="Ivanova N."/>
            <person name="Mavromatis K."/>
            <person name="Mikhailova N."/>
            <person name="Huntemann M."/>
            <person name="Pati A."/>
            <person name="Chen A."/>
            <person name="Palaniappan K."/>
            <person name="Land M."/>
            <person name="Hauser L."/>
            <person name="Brambilla E.M."/>
            <person name="Rohde M."/>
            <person name="Goker M."/>
            <person name="Woyke T."/>
            <person name="Bristow J."/>
            <person name="Eisen J.A."/>
            <person name="Markowitz V."/>
            <person name="Hugenholtz P."/>
            <person name="Kyrpides N.C."/>
            <person name="Klenk H.P."/>
            <person name="Detter J.C."/>
        </authorList>
    </citation>
    <scope>NUCLEOTIDE SEQUENCE [LARGE SCALE GENOMIC DNA]</scope>
    <source>
        <strain evidence="4">ATCC 33096 / DSM 2489 / 6091</strain>
    </source>
</reference>
<evidence type="ECO:0000313" key="3">
    <source>
        <dbReference type="EMBL" id="AEB15282.1"/>
    </source>
</evidence>
<dbReference type="SMART" id="SM00421">
    <property type="entry name" value="HTH_LUXR"/>
    <property type="match status" value="1"/>
</dbReference>
<keyword evidence="1" id="KW-1133">Transmembrane helix</keyword>
<feature type="transmembrane region" description="Helical" evidence="1">
    <location>
        <begin position="24"/>
        <end position="42"/>
    </location>
</feature>
<organism evidence="3 4">
    <name type="scientific">Treponema succinifaciens (strain ATCC 33096 / DSM 2489 / 6091)</name>
    <dbReference type="NCBI Taxonomy" id="869209"/>
    <lineage>
        <taxon>Bacteria</taxon>
        <taxon>Pseudomonadati</taxon>
        <taxon>Spirochaetota</taxon>
        <taxon>Spirochaetia</taxon>
        <taxon>Spirochaetales</taxon>
        <taxon>Treponemataceae</taxon>
        <taxon>Treponema</taxon>
    </lineage>
</organism>
<dbReference type="OrthoDB" id="359822at2"/>
<feature type="transmembrane region" description="Helical" evidence="1">
    <location>
        <begin position="49"/>
        <end position="67"/>
    </location>
</feature>
<dbReference type="GeneID" id="302999534"/>